<evidence type="ECO:0000313" key="1">
    <source>
        <dbReference type="EMBL" id="CAJ2656712.1"/>
    </source>
</evidence>
<organism evidence="1 2">
    <name type="scientific">Trifolium pratense</name>
    <name type="common">Red clover</name>
    <dbReference type="NCBI Taxonomy" id="57577"/>
    <lineage>
        <taxon>Eukaryota</taxon>
        <taxon>Viridiplantae</taxon>
        <taxon>Streptophyta</taxon>
        <taxon>Embryophyta</taxon>
        <taxon>Tracheophyta</taxon>
        <taxon>Spermatophyta</taxon>
        <taxon>Magnoliopsida</taxon>
        <taxon>eudicotyledons</taxon>
        <taxon>Gunneridae</taxon>
        <taxon>Pentapetalae</taxon>
        <taxon>rosids</taxon>
        <taxon>fabids</taxon>
        <taxon>Fabales</taxon>
        <taxon>Fabaceae</taxon>
        <taxon>Papilionoideae</taxon>
        <taxon>50 kb inversion clade</taxon>
        <taxon>NPAAA clade</taxon>
        <taxon>Hologalegina</taxon>
        <taxon>IRL clade</taxon>
        <taxon>Trifolieae</taxon>
        <taxon>Trifolium</taxon>
    </lineage>
</organism>
<comment type="caution">
    <text evidence="1">The sequence shown here is derived from an EMBL/GenBank/DDBJ whole genome shotgun (WGS) entry which is preliminary data.</text>
</comment>
<sequence>MEVTDKGEAVEYHKNEEAGLGIESILLSVNQRSPFGTNAFCIGSDHALRIEDGYSDHENIGHVNLLDLQRTVFFYLPQQFSTVVQRKTVLDCFDTATLCRRVQMKGRSCFSYTATLSRRCQIVHHSGCLDTATLSRSCHFENRSGLFLQQRFLEVAKSKSVLVFLT</sequence>
<protein>
    <submittedName>
        <fullName evidence="1">Uncharacterized protein</fullName>
    </submittedName>
</protein>
<name>A0ACB0KJR8_TRIPR</name>
<evidence type="ECO:0000313" key="2">
    <source>
        <dbReference type="Proteomes" id="UP001177021"/>
    </source>
</evidence>
<dbReference type="Proteomes" id="UP001177021">
    <property type="component" value="Unassembled WGS sequence"/>
</dbReference>
<keyword evidence="2" id="KW-1185">Reference proteome</keyword>
<gene>
    <name evidence="1" type="ORF">MILVUS5_LOCUS23389</name>
</gene>
<reference evidence="1" key="1">
    <citation type="submission" date="2023-10" db="EMBL/GenBank/DDBJ databases">
        <authorList>
            <person name="Rodriguez Cubillos JULIANA M."/>
            <person name="De Vega J."/>
        </authorList>
    </citation>
    <scope>NUCLEOTIDE SEQUENCE</scope>
</reference>
<proteinExistence type="predicted"/>
<accession>A0ACB0KJR8</accession>
<dbReference type="EMBL" id="CASHSV030000217">
    <property type="protein sequence ID" value="CAJ2656712.1"/>
    <property type="molecule type" value="Genomic_DNA"/>
</dbReference>